<dbReference type="Pfam" id="PF07398">
    <property type="entry name" value="MDMPI_C"/>
    <property type="match status" value="1"/>
</dbReference>
<dbReference type="KEGG" id="ima:PO878_05925"/>
<dbReference type="Gene3D" id="1.20.120.450">
    <property type="entry name" value="dinb family like domain"/>
    <property type="match status" value="1"/>
</dbReference>
<dbReference type="NCBIfam" id="TIGR03083">
    <property type="entry name" value="maleylpyruvate isomerase family mycothiol-dependent enzyme"/>
    <property type="match status" value="1"/>
</dbReference>
<dbReference type="SUPFAM" id="SSF109854">
    <property type="entry name" value="DinB/YfiT-like putative metalloenzymes"/>
    <property type="match status" value="1"/>
</dbReference>
<dbReference type="RefSeq" id="WP_272737781.1">
    <property type="nucleotide sequence ID" value="NZ_CP116942.1"/>
</dbReference>
<evidence type="ECO:0000259" key="2">
    <source>
        <dbReference type="Pfam" id="PF11716"/>
    </source>
</evidence>
<reference evidence="3" key="1">
    <citation type="submission" date="2023-01" db="EMBL/GenBank/DDBJ databases">
        <title>The diversity of Class Acidimicrobiia in South China Sea sediment environments and the proposal of Iamia marina sp. nov., a novel species of the genus Iamia.</title>
        <authorList>
            <person name="He Y."/>
            <person name="Tian X."/>
        </authorList>
    </citation>
    <scope>NUCLEOTIDE SEQUENCE</scope>
    <source>
        <strain evidence="3">DSM 19957</strain>
    </source>
</reference>
<dbReference type="InterPro" id="IPR024344">
    <property type="entry name" value="MDMPI_metal-binding"/>
</dbReference>
<feature type="domain" description="MDMPI C-terminal" evidence="1">
    <location>
        <begin position="170"/>
        <end position="263"/>
    </location>
</feature>
<accession>A0AAE9YC01</accession>
<proteinExistence type="predicted"/>
<organism evidence="3 4">
    <name type="scientific">Iamia majanohamensis</name>
    <dbReference type="NCBI Taxonomy" id="467976"/>
    <lineage>
        <taxon>Bacteria</taxon>
        <taxon>Bacillati</taxon>
        <taxon>Actinomycetota</taxon>
        <taxon>Acidimicrobiia</taxon>
        <taxon>Acidimicrobiales</taxon>
        <taxon>Iamiaceae</taxon>
        <taxon>Iamia</taxon>
    </lineage>
</organism>
<feature type="domain" description="Mycothiol-dependent maleylpyruvate isomerase metal-binding" evidence="2">
    <location>
        <begin position="14"/>
        <end position="154"/>
    </location>
</feature>
<dbReference type="Proteomes" id="UP001216390">
    <property type="component" value="Chromosome"/>
</dbReference>
<protein>
    <submittedName>
        <fullName evidence="3">Maleylpyruvate isomerase family mycothiol-dependent enzyme</fullName>
    </submittedName>
</protein>
<evidence type="ECO:0000313" key="4">
    <source>
        <dbReference type="Proteomes" id="UP001216390"/>
    </source>
</evidence>
<evidence type="ECO:0000313" key="3">
    <source>
        <dbReference type="EMBL" id="WCO68264.1"/>
    </source>
</evidence>
<dbReference type="InterPro" id="IPR034660">
    <property type="entry name" value="DinB/YfiT-like"/>
</dbReference>
<dbReference type="GO" id="GO:0016853">
    <property type="term" value="F:isomerase activity"/>
    <property type="evidence" value="ECO:0007669"/>
    <property type="project" value="UniProtKB-KW"/>
</dbReference>
<dbReference type="EMBL" id="CP116942">
    <property type="protein sequence ID" value="WCO68264.1"/>
    <property type="molecule type" value="Genomic_DNA"/>
</dbReference>
<keyword evidence="3" id="KW-0413">Isomerase</keyword>
<name>A0AAE9YC01_9ACTN</name>
<dbReference type="InterPro" id="IPR017517">
    <property type="entry name" value="Maleyloyr_isom"/>
</dbReference>
<dbReference type="InterPro" id="IPR010872">
    <property type="entry name" value="MDMPI_C-term_domain"/>
</dbReference>
<dbReference type="GO" id="GO:0046872">
    <property type="term" value="F:metal ion binding"/>
    <property type="evidence" value="ECO:0007669"/>
    <property type="project" value="InterPro"/>
</dbReference>
<dbReference type="Pfam" id="PF11716">
    <property type="entry name" value="MDMPI_N"/>
    <property type="match status" value="1"/>
</dbReference>
<keyword evidence="4" id="KW-1185">Reference proteome</keyword>
<sequence>MTTLLPRTPVIDALAEEVSALDDLLGSLMDEEWKAESPCPGWDVKANVAHIIGTESMLAGVDAPATEEDLSARDHVRNDIGGFNEVWVAALAEEAPADVLARFRDITARRLDELRTMDHEAWDAEGFTPAGKDSYGRFMRIRVFDCWMHEQDIRDATARPGHTWGPAVNLSLDEVASSLGYVVGKKAGAPDGSSVTIAVEGEVDRRIHVQVDGRAAVVDELDGPATATVRLDVHTLSRLIGGRVELAAVSNRITLEGDRDLAQAVVDNLAYTI</sequence>
<dbReference type="AlphaFoldDB" id="A0AAE9YC01"/>
<evidence type="ECO:0000259" key="1">
    <source>
        <dbReference type="Pfam" id="PF07398"/>
    </source>
</evidence>
<gene>
    <name evidence="3" type="ORF">PO878_05925</name>
</gene>